<accession>A0ABX2FKJ9</accession>
<feature type="domain" description="Serine aminopeptidase S33" evidence="1">
    <location>
        <begin position="102"/>
        <end position="216"/>
    </location>
</feature>
<dbReference type="InterPro" id="IPR029058">
    <property type="entry name" value="AB_hydrolase_fold"/>
</dbReference>
<protein>
    <recommendedName>
        <fullName evidence="1">Serine aminopeptidase S33 domain-containing protein</fullName>
    </recommendedName>
</protein>
<dbReference type="Pfam" id="PF12146">
    <property type="entry name" value="Hydrolase_4"/>
    <property type="match status" value="1"/>
</dbReference>
<gene>
    <name evidence="2" type="ORF">HNP98_000285</name>
</gene>
<dbReference type="InterPro" id="IPR052920">
    <property type="entry name" value="DNA-binding_regulatory"/>
</dbReference>
<dbReference type="PANTHER" id="PTHR43358">
    <property type="entry name" value="ALPHA/BETA-HYDROLASE"/>
    <property type="match status" value="1"/>
</dbReference>
<evidence type="ECO:0000313" key="2">
    <source>
        <dbReference type="EMBL" id="NRT17482.1"/>
    </source>
</evidence>
<evidence type="ECO:0000313" key="3">
    <source>
        <dbReference type="Proteomes" id="UP000779507"/>
    </source>
</evidence>
<reference evidence="2 3" key="1">
    <citation type="submission" date="2020-05" db="EMBL/GenBank/DDBJ databases">
        <title>Genomic Encyclopedia of Type Strains, Phase IV (KMG-V): Genome sequencing to study the core and pangenomes of soil and plant-associated prokaryotes.</title>
        <authorList>
            <person name="Whitman W."/>
        </authorList>
    </citation>
    <scope>NUCLEOTIDE SEQUENCE [LARGE SCALE GENOMIC DNA]</scope>
    <source>
        <strain evidence="2 3">9A</strain>
    </source>
</reference>
<organism evidence="2 3">
    <name type="scientific">Hymenobacter caeli</name>
    <dbReference type="NCBI Taxonomy" id="2735894"/>
    <lineage>
        <taxon>Bacteria</taxon>
        <taxon>Pseudomonadati</taxon>
        <taxon>Bacteroidota</taxon>
        <taxon>Cytophagia</taxon>
        <taxon>Cytophagales</taxon>
        <taxon>Hymenobacteraceae</taxon>
        <taxon>Hymenobacter</taxon>
    </lineage>
</organism>
<dbReference type="EMBL" id="JABSNP010000001">
    <property type="protein sequence ID" value="NRT17482.1"/>
    <property type="molecule type" value="Genomic_DNA"/>
</dbReference>
<name>A0ABX2FKJ9_9BACT</name>
<dbReference type="Proteomes" id="UP000779507">
    <property type="component" value="Unassembled WGS sequence"/>
</dbReference>
<proteinExistence type="predicted"/>
<comment type="caution">
    <text evidence="2">The sequence shown here is derived from an EMBL/GenBank/DDBJ whole genome shotgun (WGS) entry which is preliminary data.</text>
</comment>
<keyword evidence="3" id="KW-1185">Reference proteome</keyword>
<sequence length="336" mass="35239">MLVSRSPRLVRRLLLPGAAAFGLLNAVAFFHARALTRFSAAAGPRTASPEKLTPAAKLWVLLAGVRNPRPVNGPGPAFPYQTVHFEGPNGRLEAWYGRPARAPRGTVALFHGYASDKSRLAAEAAYFRALGYAVLLVDFAGSGGSAGTRTTVGHREAADVAAAVRWVGARPGAPGPLVLYGVSMGAVAVLRAEAELGVRPAANILECPFGSLRQTVRNRFAALHVPAGPLVDILVFWGGVQNGFWGPGLSAERYAAQVATPTLLLWGSADVLVTRAETDAVFANLAGPKVRHDFAGAGHEPYLDRFPAAWQAQVRGFLGGGLKRGGPATFSVVGPL</sequence>
<dbReference type="RefSeq" id="WP_173808258.1">
    <property type="nucleotide sequence ID" value="NZ_JABSNP010000001.1"/>
</dbReference>
<dbReference type="Gene3D" id="3.40.50.1820">
    <property type="entry name" value="alpha/beta hydrolase"/>
    <property type="match status" value="1"/>
</dbReference>
<dbReference type="InterPro" id="IPR022742">
    <property type="entry name" value="Hydrolase_4"/>
</dbReference>
<dbReference type="SUPFAM" id="SSF53474">
    <property type="entry name" value="alpha/beta-Hydrolases"/>
    <property type="match status" value="1"/>
</dbReference>
<evidence type="ECO:0000259" key="1">
    <source>
        <dbReference type="Pfam" id="PF12146"/>
    </source>
</evidence>
<dbReference type="PANTHER" id="PTHR43358:SF4">
    <property type="entry name" value="ALPHA_BETA HYDROLASE FOLD-1 DOMAIN-CONTAINING PROTEIN"/>
    <property type="match status" value="1"/>
</dbReference>